<evidence type="ECO:0000313" key="1">
    <source>
        <dbReference type="EMBL" id="KAG5684271.1"/>
    </source>
</evidence>
<accession>A0A9J6CQX0</accession>
<dbReference type="AlphaFoldDB" id="A0A9J6CQX0"/>
<sequence>MTKVRKVHTPQAIPLNENIEEKVNTTDMNDEDIKFVADKTETSINSNVVSVPHLTKDDDDVDEFKDAISDEEDYLKVPLIIHEEHDNDDAKKDERVQINEVNAIIPTIVEENQLQMKSP</sequence>
<dbReference type="EMBL" id="JADBJN010000001">
    <property type="protein sequence ID" value="KAG5684271.1"/>
    <property type="molecule type" value="Genomic_DNA"/>
</dbReference>
<keyword evidence="2" id="KW-1185">Reference proteome</keyword>
<evidence type="ECO:0000313" key="2">
    <source>
        <dbReference type="Proteomes" id="UP001107558"/>
    </source>
</evidence>
<gene>
    <name evidence="1" type="ORF">PVAND_013507</name>
</gene>
<comment type="caution">
    <text evidence="1">The sequence shown here is derived from an EMBL/GenBank/DDBJ whole genome shotgun (WGS) entry which is preliminary data.</text>
</comment>
<name>A0A9J6CQX0_POLVA</name>
<dbReference type="Proteomes" id="UP001107558">
    <property type="component" value="Chromosome 1"/>
</dbReference>
<protein>
    <submittedName>
        <fullName evidence="1">Uncharacterized protein</fullName>
    </submittedName>
</protein>
<organism evidence="1 2">
    <name type="scientific">Polypedilum vanderplanki</name>
    <name type="common">Sleeping chironomid midge</name>
    <dbReference type="NCBI Taxonomy" id="319348"/>
    <lineage>
        <taxon>Eukaryota</taxon>
        <taxon>Metazoa</taxon>
        <taxon>Ecdysozoa</taxon>
        <taxon>Arthropoda</taxon>
        <taxon>Hexapoda</taxon>
        <taxon>Insecta</taxon>
        <taxon>Pterygota</taxon>
        <taxon>Neoptera</taxon>
        <taxon>Endopterygota</taxon>
        <taxon>Diptera</taxon>
        <taxon>Nematocera</taxon>
        <taxon>Chironomoidea</taxon>
        <taxon>Chironomidae</taxon>
        <taxon>Chironominae</taxon>
        <taxon>Polypedilum</taxon>
        <taxon>Polypedilum</taxon>
    </lineage>
</organism>
<proteinExistence type="predicted"/>
<reference evidence="1" key="1">
    <citation type="submission" date="2021-03" db="EMBL/GenBank/DDBJ databases">
        <title>Chromosome level genome of the anhydrobiotic midge Polypedilum vanderplanki.</title>
        <authorList>
            <person name="Yoshida Y."/>
            <person name="Kikawada T."/>
            <person name="Gusev O."/>
        </authorList>
    </citation>
    <scope>NUCLEOTIDE SEQUENCE</scope>
    <source>
        <strain evidence="1">NIAS01</strain>
        <tissue evidence="1">Whole body or cell culture</tissue>
    </source>
</reference>